<dbReference type="Proteomes" id="UP000055014">
    <property type="component" value="Unassembled WGS sequence"/>
</dbReference>
<dbReference type="InterPro" id="IPR047859">
    <property type="entry name" value="Ribosomal_bL17_CS"/>
</dbReference>
<evidence type="ECO:0000313" key="11">
    <source>
        <dbReference type="Proteomes" id="UP000264215"/>
    </source>
</evidence>
<reference evidence="7" key="1">
    <citation type="journal article" date="2015" name="MBio">
        <title>Genome-resolved metagenomic analysis reveals roles for candidate phyla and other microbial community members in biogeochemical transformations in oil reservoirs.</title>
        <authorList>
            <person name="Hu P."/>
            <person name="Tom L."/>
            <person name="Singh A."/>
            <person name="Thomas B.C."/>
            <person name="Baker B.J."/>
            <person name="Piceno Y.M."/>
            <person name="Andersen G.L."/>
            <person name="Banfield J.F."/>
        </authorList>
    </citation>
    <scope>NUCLEOTIDE SEQUENCE [LARGE SCALE GENOMIC DNA]</scope>
    <source>
        <strain evidence="7">46_47</strain>
        <strain evidence="8">46_70</strain>
    </source>
</reference>
<evidence type="ECO:0000256" key="4">
    <source>
        <dbReference type="HAMAP-Rule" id="MF_01368"/>
    </source>
</evidence>
<keyword evidence="3 4" id="KW-0687">Ribonucleoprotein</keyword>
<dbReference type="InterPro" id="IPR000456">
    <property type="entry name" value="Ribosomal_bL17"/>
</dbReference>
<proteinExistence type="inferred from homology"/>
<dbReference type="PANTHER" id="PTHR14413:SF16">
    <property type="entry name" value="LARGE RIBOSOMAL SUBUNIT PROTEIN BL17M"/>
    <property type="match status" value="1"/>
</dbReference>
<dbReference type="PROSITE" id="PS01167">
    <property type="entry name" value="RIBOSOMAL_L17"/>
    <property type="match status" value="1"/>
</dbReference>
<gene>
    <name evidence="4" type="primary">rplQ</name>
    <name evidence="6" type="ORF">DIT26_04765</name>
    <name evidence="7" type="ORF">XD86_0690</name>
    <name evidence="8" type="ORF">XE02_0331</name>
</gene>
<evidence type="ECO:0000313" key="7">
    <source>
        <dbReference type="EMBL" id="KUK67641.1"/>
    </source>
</evidence>
<reference evidence="9 10" key="2">
    <citation type="journal article" date="2015" name="MBio">
        <title>Genome-Resolved Metagenomic Analysis Reveals Roles for Candidate Phyla and Other Microbial Community Members in Biogeochemical Transformations in Oil Reservoirs.</title>
        <authorList>
            <person name="Hu P."/>
            <person name="Tom L."/>
            <person name="Singh A."/>
            <person name="Thomas B.C."/>
            <person name="Baker B.J."/>
            <person name="Piceno Y.M."/>
            <person name="Andersen G.L."/>
            <person name="Banfield J.F."/>
        </authorList>
    </citation>
    <scope>NUCLEOTIDE SEQUENCE [LARGE SCALE GENOMIC DNA]</scope>
</reference>
<dbReference type="Gene3D" id="3.90.1030.10">
    <property type="entry name" value="Ribosomal protein L17"/>
    <property type="match status" value="1"/>
</dbReference>
<evidence type="ECO:0000256" key="2">
    <source>
        <dbReference type="ARBA" id="ARBA00022980"/>
    </source>
</evidence>
<dbReference type="EMBL" id="LGGW01000017">
    <property type="protein sequence ID" value="KUK90859.1"/>
    <property type="molecule type" value="Genomic_DNA"/>
</dbReference>
<evidence type="ECO:0000313" key="6">
    <source>
        <dbReference type="EMBL" id="HCO69884.1"/>
    </source>
</evidence>
<dbReference type="SUPFAM" id="SSF64263">
    <property type="entry name" value="Prokaryotic ribosomal protein L17"/>
    <property type="match status" value="1"/>
</dbReference>
<evidence type="ECO:0000313" key="8">
    <source>
        <dbReference type="EMBL" id="KUK90859.1"/>
    </source>
</evidence>
<evidence type="ECO:0000313" key="9">
    <source>
        <dbReference type="Proteomes" id="UP000054260"/>
    </source>
</evidence>
<keyword evidence="2 4" id="KW-0689">Ribosomal protein</keyword>
<dbReference type="EMBL" id="DQBS01000114">
    <property type="protein sequence ID" value="HCO69884.1"/>
    <property type="molecule type" value="Genomic_DNA"/>
</dbReference>
<organism evidence="7 9">
    <name type="scientific">Mesotoga infera</name>
    <dbReference type="NCBI Taxonomy" id="1236046"/>
    <lineage>
        <taxon>Bacteria</taxon>
        <taxon>Thermotogati</taxon>
        <taxon>Thermotogota</taxon>
        <taxon>Thermotogae</taxon>
        <taxon>Kosmotogales</taxon>
        <taxon>Kosmotogaceae</taxon>
        <taxon>Mesotoga</taxon>
    </lineage>
</organism>
<evidence type="ECO:0000256" key="1">
    <source>
        <dbReference type="ARBA" id="ARBA00008777"/>
    </source>
</evidence>
<dbReference type="Proteomes" id="UP000054260">
    <property type="component" value="Unassembled WGS sequence"/>
</dbReference>
<dbReference type="AlphaFoldDB" id="A0A101GZP7"/>
<dbReference type="EMBL" id="LGGH01000086">
    <property type="protein sequence ID" value="KUK67641.1"/>
    <property type="molecule type" value="Genomic_DNA"/>
</dbReference>
<name>A0A101GZP7_9BACT</name>
<sequence length="160" mass="18585">MRHRVSGSKLNMPHSQRVALMRNLARELFEHGTIVTTVTRAKEVRPFVESIITKAKKASILSTEIVSKGPDNAETQELKSRNLALRREINRNFNDRKLVRKICDELAVKYRERNGGYTRIVKLGMRRGDASEMAVLQLIDNEEWQNKKPEKKTEKKQEKK</sequence>
<dbReference type="GO" id="GO:0003735">
    <property type="term" value="F:structural constituent of ribosome"/>
    <property type="evidence" value="ECO:0007669"/>
    <property type="project" value="InterPro"/>
</dbReference>
<evidence type="ECO:0000256" key="3">
    <source>
        <dbReference type="ARBA" id="ARBA00023274"/>
    </source>
</evidence>
<dbReference type="InterPro" id="IPR036373">
    <property type="entry name" value="Ribosomal_bL17_sf"/>
</dbReference>
<dbReference type="Pfam" id="PF01196">
    <property type="entry name" value="Ribosomal_L17"/>
    <property type="match status" value="1"/>
</dbReference>
<dbReference type="GO" id="GO:0022625">
    <property type="term" value="C:cytosolic large ribosomal subunit"/>
    <property type="evidence" value="ECO:0007669"/>
    <property type="project" value="TreeGrafter"/>
</dbReference>
<dbReference type="PATRIC" id="fig|1236046.5.peg.1379"/>
<comment type="subunit">
    <text evidence="4">Part of the 50S ribosomal subunit. Contacts protein L32.</text>
</comment>
<dbReference type="Proteomes" id="UP000264215">
    <property type="component" value="Unassembled WGS sequence"/>
</dbReference>
<evidence type="ECO:0000256" key="5">
    <source>
        <dbReference type="RuleBase" id="RU000660"/>
    </source>
</evidence>
<dbReference type="HAMAP" id="MF_01368">
    <property type="entry name" value="Ribosomal_bL17"/>
    <property type="match status" value="1"/>
</dbReference>
<reference evidence="6 11" key="3">
    <citation type="journal article" date="2018" name="Nat. Biotechnol.">
        <title>A standardized bacterial taxonomy based on genome phylogeny substantially revises the tree of life.</title>
        <authorList>
            <person name="Parks D.H."/>
            <person name="Chuvochina M."/>
            <person name="Waite D.W."/>
            <person name="Rinke C."/>
            <person name="Skarshewski A."/>
            <person name="Chaumeil P.A."/>
            <person name="Hugenholtz P."/>
        </authorList>
    </citation>
    <scope>NUCLEOTIDE SEQUENCE [LARGE SCALE GENOMIC DNA]</scope>
    <source>
        <strain evidence="6">UBA9905</strain>
    </source>
</reference>
<comment type="similarity">
    <text evidence="1 4 5">Belongs to the bacterial ribosomal protein bL17 family.</text>
</comment>
<protein>
    <recommendedName>
        <fullName evidence="4">Large ribosomal subunit protein bL17</fullName>
    </recommendedName>
</protein>
<evidence type="ECO:0000313" key="10">
    <source>
        <dbReference type="Proteomes" id="UP000055014"/>
    </source>
</evidence>
<dbReference type="PANTHER" id="PTHR14413">
    <property type="entry name" value="RIBOSOMAL PROTEIN L17"/>
    <property type="match status" value="1"/>
</dbReference>
<comment type="caution">
    <text evidence="7">The sequence shown here is derived from an EMBL/GenBank/DDBJ whole genome shotgun (WGS) entry which is preliminary data.</text>
</comment>
<dbReference type="NCBIfam" id="TIGR00059">
    <property type="entry name" value="L17"/>
    <property type="match status" value="1"/>
</dbReference>
<accession>A0A101GZP7</accession>
<dbReference type="GO" id="GO:0006412">
    <property type="term" value="P:translation"/>
    <property type="evidence" value="ECO:0007669"/>
    <property type="project" value="UniProtKB-UniRule"/>
</dbReference>